<keyword evidence="6" id="KW-1185">Reference proteome</keyword>
<feature type="region of interest" description="Disordered" evidence="3">
    <location>
        <begin position="977"/>
        <end position="997"/>
    </location>
</feature>
<dbReference type="PANTHER" id="PTHR16305:SF35">
    <property type="entry name" value="TRANSCRIPTIONAL ACTIVATOR DOMAIN"/>
    <property type="match status" value="1"/>
</dbReference>
<evidence type="ECO:0000259" key="4">
    <source>
        <dbReference type="PROSITE" id="PS50043"/>
    </source>
</evidence>
<dbReference type="RefSeq" id="WP_014150690.1">
    <property type="nucleotide sequence ID" value="NC_016113.1"/>
</dbReference>
<evidence type="ECO:0000256" key="1">
    <source>
        <dbReference type="ARBA" id="ARBA00022741"/>
    </source>
</evidence>
<dbReference type="KEGG" id="sct:SCAT_p0235"/>
<dbReference type="SMART" id="SM00382">
    <property type="entry name" value="AAA"/>
    <property type="match status" value="1"/>
</dbReference>
<geneLocation type="plasmid" evidence="5 6">
    <name>pSCATT</name>
</geneLocation>
<organism evidence="5 6">
    <name type="scientific">Streptantibioticus cattleyicolor (strain ATCC 35852 / DSM 46488 / JCM 4925 / NBRC 14057 / NRRL 8057)</name>
    <name type="common">Streptomyces cattleya</name>
    <dbReference type="NCBI Taxonomy" id="1003195"/>
    <lineage>
        <taxon>Bacteria</taxon>
        <taxon>Bacillati</taxon>
        <taxon>Actinomycetota</taxon>
        <taxon>Actinomycetes</taxon>
        <taxon>Kitasatosporales</taxon>
        <taxon>Streptomycetaceae</taxon>
        <taxon>Streptantibioticus</taxon>
    </lineage>
</organism>
<dbReference type="GO" id="GO:0003677">
    <property type="term" value="F:DNA binding"/>
    <property type="evidence" value="ECO:0007669"/>
    <property type="project" value="InterPro"/>
</dbReference>
<dbReference type="CDD" id="cd06170">
    <property type="entry name" value="LuxR_C_like"/>
    <property type="match status" value="1"/>
</dbReference>
<evidence type="ECO:0000313" key="5">
    <source>
        <dbReference type="EMBL" id="AEW99701.1"/>
    </source>
</evidence>
<dbReference type="Gene3D" id="1.10.10.10">
    <property type="entry name" value="Winged helix-like DNA-binding domain superfamily/Winged helix DNA-binding domain"/>
    <property type="match status" value="1"/>
</dbReference>
<accession>F8JKU4</accession>
<dbReference type="AlphaFoldDB" id="F8JKU4"/>
<dbReference type="SMART" id="SM00421">
    <property type="entry name" value="HTH_LUXR"/>
    <property type="match status" value="1"/>
</dbReference>
<feature type="domain" description="HTH luxR-type" evidence="4">
    <location>
        <begin position="917"/>
        <end position="982"/>
    </location>
</feature>
<dbReference type="InterPro" id="IPR003593">
    <property type="entry name" value="AAA+_ATPase"/>
</dbReference>
<dbReference type="InterPro" id="IPR011990">
    <property type="entry name" value="TPR-like_helical_dom_sf"/>
</dbReference>
<dbReference type="InterPro" id="IPR027417">
    <property type="entry name" value="P-loop_NTPase"/>
</dbReference>
<proteinExistence type="predicted"/>
<dbReference type="KEGG" id="scy:SCATT_p15080"/>
<accession>G8XGQ2</accession>
<dbReference type="GO" id="GO:0005524">
    <property type="term" value="F:ATP binding"/>
    <property type="evidence" value="ECO:0007669"/>
    <property type="project" value="UniProtKB-KW"/>
</dbReference>
<evidence type="ECO:0000256" key="2">
    <source>
        <dbReference type="ARBA" id="ARBA00022840"/>
    </source>
</evidence>
<name>F8JKU4_STREN</name>
<dbReference type="GO" id="GO:0004016">
    <property type="term" value="F:adenylate cyclase activity"/>
    <property type="evidence" value="ECO:0007669"/>
    <property type="project" value="TreeGrafter"/>
</dbReference>
<dbReference type="OrthoDB" id="3796539at2"/>
<sequence>MGTELPGEERESLRQADAALLRHGGVLLHGPRGCGKSFAAHALAALARDRGDLVLAAGPGPGERQLPYSALADLLEPLGPDRFAALPGPRRTALLAASRRQPSPPDGVDALALRLGTLTLLRSLSRDRPVLLVIDPADLVDEDSGPVLAYAARRLDPARVRTLVTETTTPGSSPVTGAALCTGQVREIAVEPLSLPEVSALLAPRALPHRLIRAVHRTSGGNPWYALELARAIGNAAQLPDRDGPLPLTAALRALSVGRLGERDTAVRRVLRLAAYAERPTVELLCRAVAAADRGPVPVGAGDARRPVGAACPDAGSAGLPAMAGTAPVVVSGWPGPRLPVRSGAVRDDGSPARLVARALEVAGRAGLLCVEGELVRFGHPLTIAAFREGDDAERRAAHTALARATADPVVRARHLALAATRPDEALARCLSAAAHGARAHGTLETAAELGRLAHTLTPEGRTEDRVERALAAARLAYDAADYELTRDLAGRVLAHAASPAQRVAACVLVVHAANQALHEAGDAFEQARAHAGDDPRLHAQSHLLLALRAHITDGDTAAARVRAARAAELARQARDRPTELMALSLQAFTATLLGRPDADELLLRALSAPHDPGRTGGHSGPRAVKARLDLFADRTRQAAGELERLLCRARRGGTAEDLIFLLCSSIEVEVRAGRCAAAMSAAREVAHRSREIGVRLGPVPHSLALAEAAGGDLTRSAALAAEGVRTAEDNHDQVFLPLALCVLGQVRLRRGEFAAAVADLGRARAVARWRGIVDPAPVPWAADLVEALVAAGEAEQADALAAETLHTAERLGRRGVYASVLRARALGKAAGGGPAEAVADLRQAVARHRDLELPLETGRDLLALGSVQWRLRHPSAAAAAWRQAADVFQRCGALPWLRRATAELTRFGTPDTPAHGVAATAVLTVAEHRVAALVTDGATNREAAARLFLTVKTVESTLTRVYRKLGVRSRTELARLMRSSGDPRPAAPGDEAHPLP</sequence>
<dbReference type="GO" id="GO:0006355">
    <property type="term" value="P:regulation of DNA-templated transcription"/>
    <property type="evidence" value="ECO:0007669"/>
    <property type="project" value="InterPro"/>
</dbReference>
<keyword evidence="2" id="KW-0067">ATP-binding</keyword>
<dbReference type="Gene3D" id="1.25.40.10">
    <property type="entry name" value="Tetratricopeptide repeat domain"/>
    <property type="match status" value="1"/>
</dbReference>
<dbReference type="GO" id="GO:0005737">
    <property type="term" value="C:cytoplasm"/>
    <property type="evidence" value="ECO:0007669"/>
    <property type="project" value="TreeGrafter"/>
</dbReference>
<dbReference type="InterPro" id="IPR036388">
    <property type="entry name" value="WH-like_DNA-bd_sf"/>
</dbReference>
<evidence type="ECO:0000313" key="6">
    <source>
        <dbReference type="Proteomes" id="UP000007842"/>
    </source>
</evidence>
<dbReference type="InterPro" id="IPR041664">
    <property type="entry name" value="AAA_16"/>
</dbReference>
<dbReference type="PATRIC" id="fig|1003195.11.peg.221"/>
<dbReference type="Pfam" id="PF13191">
    <property type="entry name" value="AAA_16"/>
    <property type="match status" value="1"/>
</dbReference>
<dbReference type="Pfam" id="PF00196">
    <property type="entry name" value="GerE"/>
    <property type="match status" value="1"/>
</dbReference>
<dbReference type="EMBL" id="CP003229">
    <property type="protein sequence ID" value="AEW99701.1"/>
    <property type="molecule type" value="Genomic_DNA"/>
</dbReference>
<dbReference type="Gene3D" id="3.40.50.300">
    <property type="entry name" value="P-loop containing nucleotide triphosphate hydrolases"/>
    <property type="match status" value="1"/>
</dbReference>
<dbReference type="InterPro" id="IPR000792">
    <property type="entry name" value="Tscrpt_reg_LuxR_C"/>
</dbReference>
<dbReference type="Proteomes" id="UP000007842">
    <property type="component" value="Plasmid pSCATT"/>
</dbReference>
<dbReference type="PROSITE" id="PS50043">
    <property type="entry name" value="HTH_LUXR_2"/>
    <property type="match status" value="1"/>
</dbReference>
<keyword evidence="5" id="KW-0614">Plasmid</keyword>
<protein>
    <submittedName>
        <fullName evidence="5">Transcriptional regulator</fullName>
    </submittedName>
</protein>
<dbReference type="PRINTS" id="PR00038">
    <property type="entry name" value="HTHLUXR"/>
</dbReference>
<dbReference type="SUPFAM" id="SSF52540">
    <property type="entry name" value="P-loop containing nucleoside triphosphate hydrolases"/>
    <property type="match status" value="1"/>
</dbReference>
<dbReference type="PANTHER" id="PTHR16305">
    <property type="entry name" value="TESTICULAR SOLUBLE ADENYLYL CYCLASE"/>
    <property type="match status" value="1"/>
</dbReference>
<dbReference type="HOGENOM" id="CLU_006850_4_0_11"/>
<dbReference type="SUPFAM" id="SSF46894">
    <property type="entry name" value="C-terminal effector domain of the bipartite response regulators"/>
    <property type="match status" value="1"/>
</dbReference>
<dbReference type="InterPro" id="IPR016032">
    <property type="entry name" value="Sig_transdc_resp-reg_C-effctor"/>
</dbReference>
<reference evidence="6" key="1">
    <citation type="submission" date="2011-12" db="EMBL/GenBank/DDBJ databases">
        <title>Complete genome sequence of Streptomyces cattleya strain DSM 46488.</title>
        <authorList>
            <person name="Ou H.-Y."/>
            <person name="Li P."/>
            <person name="Zhao C."/>
            <person name="O'Hagan D."/>
            <person name="Deng Z."/>
        </authorList>
    </citation>
    <scope>NUCLEOTIDE SEQUENCE [LARGE SCALE GENOMIC DNA]</scope>
    <source>
        <strain evidence="6">ATCC 35852 / DSM 46488 / JCM 4925 / NBRC 14057 / NRRL 8057</strain>
        <plasmid evidence="6">Plasmid pSCATT</plasmid>
    </source>
</reference>
<gene>
    <name evidence="5" type="ordered locus">SCATT_p15080</name>
</gene>
<evidence type="ECO:0000256" key="3">
    <source>
        <dbReference type="SAM" id="MobiDB-lite"/>
    </source>
</evidence>
<keyword evidence="1" id="KW-0547">Nucleotide-binding</keyword>